<name>A0ABT0JNN5_9PSED</name>
<proteinExistence type="predicted"/>
<protein>
    <submittedName>
        <fullName evidence="2">Uncharacterized protein</fullName>
    </submittedName>
</protein>
<evidence type="ECO:0000313" key="2">
    <source>
        <dbReference type="EMBL" id="MCK9817544.1"/>
    </source>
</evidence>
<evidence type="ECO:0000313" key="3">
    <source>
        <dbReference type="Proteomes" id="UP001155163"/>
    </source>
</evidence>
<organism evidence="2 3">
    <name type="scientific">Pseudomonas morbosilactucae</name>
    <dbReference type="NCBI Taxonomy" id="2938197"/>
    <lineage>
        <taxon>Bacteria</taxon>
        <taxon>Pseudomonadati</taxon>
        <taxon>Pseudomonadota</taxon>
        <taxon>Gammaproteobacteria</taxon>
        <taxon>Pseudomonadales</taxon>
        <taxon>Pseudomonadaceae</taxon>
        <taxon>Pseudomonas</taxon>
    </lineage>
</organism>
<gene>
    <name evidence="2" type="ORF">M1B35_26290</name>
</gene>
<sequence>MIEPATPEQPPAPVPEGEAQAGVAEGQNAVVDNRDPQSPTHPLLIPAADHPPIKWRGLMLEQ</sequence>
<dbReference type="Proteomes" id="UP001155163">
    <property type="component" value="Unassembled WGS sequence"/>
</dbReference>
<accession>A0ABT0JNN5</accession>
<feature type="region of interest" description="Disordered" evidence="1">
    <location>
        <begin position="1"/>
        <end position="50"/>
    </location>
</feature>
<dbReference type="EMBL" id="JALQCX010000056">
    <property type="protein sequence ID" value="MCK9817544.1"/>
    <property type="molecule type" value="Genomic_DNA"/>
</dbReference>
<reference evidence="2 3" key="1">
    <citation type="journal article" date="2022" name="Int. J. Syst. Evol. Microbiol.">
        <title>Pseudomonas aegrilactucae sp. nov. and Pseudomonas morbosilactucae sp. nov., pathogens causing bacterial rot of lettuce in Japan.</title>
        <authorList>
            <person name="Sawada H."/>
            <person name="Fujikawa T."/>
            <person name="Satou M."/>
        </authorList>
    </citation>
    <scope>NUCLEOTIDE SEQUENCE [LARGE SCALE GENOMIC DNA]</scope>
    <source>
        <strain evidence="2 3">MAFF 302046</strain>
    </source>
</reference>
<reference evidence="2 3" key="2">
    <citation type="journal article" date="2023" name="Plant Pathol.">
        <title>Dismantling and reorganizing Pseudomonas marginalis sensu#lato.</title>
        <authorList>
            <person name="Sawada H."/>
            <person name="Fujikawa T."/>
            <person name="Satou M."/>
        </authorList>
    </citation>
    <scope>NUCLEOTIDE SEQUENCE [LARGE SCALE GENOMIC DNA]</scope>
    <source>
        <strain evidence="2 3">MAFF 302046</strain>
    </source>
</reference>
<keyword evidence="3" id="KW-1185">Reference proteome</keyword>
<comment type="caution">
    <text evidence="2">The sequence shown here is derived from an EMBL/GenBank/DDBJ whole genome shotgun (WGS) entry which is preliminary data.</text>
</comment>
<dbReference type="RefSeq" id="WP_268263508.1">
    <property type="nucleotide sequence ID" value="NZ_JALQCX010000056.1"/>
</dbReference>
<evidence type="ECO:0000256" key="1">
    <source>
        <dbReference type="SAM" id="MobiDB-lite"/>
    </source>
</evidence>